<dbReference type="AlphaFoldDB" id="A0A6L2PG43"/>
<comment type="caution">
    <text evidence="1">The sequence shown here is derived from an EMBL/GenBank/DDBJ whole genome shotgun (WGS) entry which is preliminary data.</text>
</comment>
<gene>
    <name evidence="1" type="ORF">Cfor_09178</name>
</gene>
<proteinExistence type="predicted"/>
<evidence type="ECO:0000313" key="1">
    <source>
        <dbReference type="EMBL" id="GFG31521.1"/>
    </source>
</evidence>
<sequence>MNTTACKLPEETGGGYCVLCVEWNPGNFRILLLLNGSAWNGHVRLFTIFSFSLNGHMTARE</sequence>
<accession>A0A6L2PG43</accession>
<organism evidence="1 2">
    <name type="scientific">Coptotermes formosanus</name>
    <name type="common">Formosan subterranean termite</name>
    <dbReference type="NCBI Taxonomy" id="36987"/>
    <lineage>
        <taxon>Eukaryota</taxon>
        <taxon>Metazoa</taxon>
        <taxon>Ecdysozoa</taxon>
        <taxon>Arthropoda</taxon>
        <taxon>Hexapoda</taxon>
        <taxon>Insecta</taxon>
        <taxon>Pterygota</taxon>
        <taxon>Neoptera</taxon>
        <taxon>Polyneoptera</taxon>
        <taxon>Dictyoptera</taxon>
        <taxon>Blattodea</taxon>
        <taxon>Blattoidea</taxon>
        <taxon>Termitoidae</taxon>
        <taxon>Rhinotermitidae</taxon>
        <taxon>Coptotermes</taxon>
    </lineage>
</organism>
<dbReference type="InParanoid" id="A0A6L2PG43"/>
<evidence type="ECO:0000313" key="2">
    <source>
        <dbReference type="Proteomes" id="UP000502823"/>
    </source>
</evidence>
<dbReference type="EMBL" id="BLKM01000314">
    <property type="protein sequence ID" value="GFG31521.1"/>
    <property type="molecule type" value="Genomic_DNA"/>
</dbReference>
<dbReference type="Proteomes" id="UP000502823">
    <property type="component" value="Unassembled WGS sequence"/>
</dbReference>
<reference evidence="2" key="1">
    <citation type="submission" date="2020-01" db="EMBL/GenBank/DDBJ databases">
        <title>Draft genome sequence of the Termite Coptotermes fromosanus.</title>
        <authorList>
            <person name="Itakura S."/>
            <person name="Yosikawa Y."/>
            <person name="Umezawa K."/>
        </authorList>
    </citation>
    <scope>NUCLEOTIDE SEQUENCE [LARGE SCALE GENOMIC DNA]</scope>
</reference>
<name>A0A6L2PG43_COPFO</name>
<keyword evidence="2" id="KW-1185">Reference proteome</keyword>
<protein>
    <submittedName>
        <fullName evidence="1">Uncharacterized protein</fullName>
    </submittedName>
</protein>